<proteinExistence type="predicted"/>
<evidence type="ECO:0000313" key="2">
    <source>
        <dbReference type="EMBL" id="KAF2869061.1"/>
    </source>
</evidence>
<feature type="region of interest" description="Disordered" evidence="1">
    <location>
        <begin position="1"/>
        <end position="39"/>
    </location>
</feature>
<dbReference type="Proteomes" id="UP000481861">
    <property type="component" value="Unassembled WGS sequence"/>
</dbReference>
<dbReference type="EMBL" id="JAADJZ010000017">
    <property type="protein sequence ID" value="KAF2869061.1"/>
    <property type="molecule type" value="Genomic_DNA"/>
</dbReference>
<organism evidence="2 3">
    <name type="scientific">Massariosphaeria phaeospora</name>
    <dbReference type="NCBI Taxonomy" id="100035"/>
    <lineage>
        <taxon>Eukaryota</taxon>
        <taxon>Fungi</taxon>
        <taxon>Dikarya</taxon>
        <taxon>Ascomycota</taxon>
        <taxon>Pezizomycotina</taxon>
        <taxon>Dothideomycetes</taxon>
        <taxon>Pleosporomycetidae</taxon>
        <taxon>Pleosporales</taxon>
        <taxon>Pleosporales incertae sedis</taxon>
        <taxon>Massariosphaeria</taxon>
    </lineage>
</organism>
<accession>A0A7C8M6F4</accession>
<comment type="caution">
    <text evidence="2">The sequence shown here is derived from an EMBL/GenBank/DDBJ whole genome shotgun (WGS) entry which is preliminary data.</text>
</comment>
<evidence type="ECO:0000256" key="1">
    <source>
        <dbReference type="SAM" id="MobiDB-lite"/>
    </source>
</evidence>
<dbReference type="AlphaFoldDB" id="A0A7C8M6F4"/>
<gene>
    <name evidence="2" type="ORF">BDV95DRAFT_578255</name>
</gene>
<keyword evidence="3" id="KW-1185">Reference proteome</keyword>
<evidence type="ECO:0000313" key="3">
    <source>
        <dbReference type="Proteomes" id="UP000481861"/>
    </source>
</evidence>
<reference evidence="2 3" key="1">
    <citation type="submission" date="2020-01" db="EMBL/GenBank/DDBJ databases">
        <authorList>
            <consortium name="DOE Joint Genome Institute"/>
            <person name="Haridas S."/>
            <person name="Albert R."/>
            <person name="Binder M."/>
            <person name="Bloem J."/>
            <person name="Labutti K."/>
            <person name="Salamov A."/>
            <person name="Andreopoulos B."/>
            <person name="Baker S.E."/>
            <person name="Barry K."/>
            <person name="Bills G."/>
            <person name="Bluhm B.H."/>
            <person name="Cannon C."/>
            <person name="Castanera R."/>
            <person name="Culley D.E."/>
            <person name="Daum C."/>
            <person name="Ezra D."/>
            <person name="Gonzalez J.B."/>
            <person name="Henrissat B."/>
            <person name="Kuo A."/>
            <person name="Liang C."/>
            <person name="Lipzen A."/>
            <person name="Lutzoni F."/>
            <person name="Magnuson J."/>
            <person name="Mondo S."/>
            <person name="Nolan M."/>
            <person name="Ohm R."/>
            <person name="Pangilinan J."/>
            <person name="Park H.-J.H."/>
            <person name="Ramirez L."/>
            <person name="Alfaro M."/>
            <person name="Sun H."/>
            <person name="Tritt A."/>
            <person name="Yoshinaga Y."/>
            <person name="Zwiers L.-H.L."/>
            <person name="Turgeon B.G."/>
            <person name="Goodwin S.B."/>
            <person name="Spatafora J.W."/>
            <person name="Crous P.W."/>
            <person name="Grigoriev I.V."/>
        </authorList>
    </citation>
    <scope>NUCLEOTIDE SEQUENCE [LARGE SCALE GENOMIC DNA]</scope>
    <source>
        <strain evidence="2 3">CBS 611.86</strain>
    </source>
</reference>
<sequence length="67" mass="7295">MTTESGRSFGRTGGEISGRRCSGTRRLPPISEAGGETGRGFWLSGVREGFYRVILLCIICFLVKRGV</sequence>
<name>A0A7C8M6F4_9PLEO</name>
<protein>
    <submittedName>
        <fullName evidence="2">Uncharacterized protein</fullName>
    </submittedName>
</protein>